<protein>
    <submittedName>
        <fullName evidence="6">Tigger transposable element-derived protein 4-like</fullName>
    </submittedName>
</protein>
<evidence type="ECO:0000256" key="1">
    <source>
        <dbReference type="ARBA" id="ARBA00004123"/>
    </source>
</evidence>
<name>A0ABM3K5V4_BACDO</name>
<evidence type="ECO:0000313" key="5">
    <source>
        <dbReference type="Proteomes" id="UP001652620"/>
    </source>
</evidence>
<keyword evidence="3" id="KW-0539">Nucleus</keyword>
<reference evidence="6" key="1">
    <citation type="submission" date="2025-08" db="UniProtKB">
        <authorList>
            <consortium name="RefSeq"/>
        </authorList>
    </citation>
    <scope>IDENTIFICATION</scope>
    <source>
        <tissue evidence="6">Adult</tissue>
    </source>
</reference>
<dbReference type="InterPro" id="IPR050863">
    <property type="entry name" value="CenT-Element_Derived"/>
</dbReference>
<dbReference type="InterPro" id="IPR004875">
    <property type="entry name" value="DDE_SF_endonuclease_dom"/>
</dbReference>
<dbReference type="Proteomes" id="UP001652620">
    <property type="component" value="Chromosome 6"/>
</dbReference>
<dbReference type="InterPro" id="IPR006600">
    <property type="entry name" value="HTH_CenpB_DNA-bd_dom"/>
</dbReference>
<organism evidence="5 6">
    <name type="scientific">Bactrocera dorsalis</name>
    <name type="common">Oriental fruit fly</name>
    <name type="synonym">Dacus dorsalis</name>
    <dbReference type="NCBI Taxonomy" id="27457"/>
    <lineage>
        <taxon>Eukaryota</taxon>
        <taxon>Metazoa</taxon>
        <taxon>Ecdysozoa</taxon>
        <taxon>Arthropoda</taxon>
        <taxon>Hexapoda</taxon>
        <taxon>Insecta</taxon>
        <taxon>Pterygota</taxon>
        <taxon>Neoptera</taxon>
        <taxon>Endopterygota</taxon>
        <taxon>Diptera</taxon>
        <taxon>Brachycera</taxon>
        <taxon>Muscomorpha</taxon>
        <taxon>Tephritoidea</taxon>
        <taxon>Tephritidae</taxon>
        <taxon>Bactrocera</taxon>
        <taxon>Bactrocera</taxon>
    </lineage>
</organism>
<dbReference type="PANTHER" id="PTHR19303:SF73">
    <property type="entry name" value="PROTEIN PDC2"/>
    <property type="match status" value="1"/>
</dbReference>
<sequence>KRFFFFFVLNKLYICFYNLWNIAQIFGIPPNTLSTILKNKDKLLEQKGDYNFNSKRKRITTCVNNDVDQAILKWVTTAREKNLPLSGTLIREKAKEFAVALGRENFSASVGWLDKFKKRHNIAQMSICGESASADLQSSEDWKKNDLPDLIIQYHENDIVNADETSIFFKCLPNKTIAFKGQKCFGGKNSKERITVMVASNMSGSEKLKLLVIGKSKNPRCFKGIKSLDVDYEYNKKAWMTSEIYDKWLKNLDKVFVAQNRKILLFVDNCAAYAKNVQANLKNIKLQYFPPNLTSVLQPMDQGIIQNLKQHYRKRIVMKVSSI</sequence>
<dbReference type="SMART" id="SM00674">
    <property type="entry name" value="CENPB"/>
    <property type="match status" value="1"/>
</dbReference>
<keyword evidence="2" id="KW-0238">DNA-binding</keyword>
<dbReference type="Pfam" id="PF04218">
    <property type="entry name" value="CENP-B_N"/>
    <property type="match status" value="1"/>
</dbReference>
<evidence type="ECO:0000256" key="3">
    <source>
        <dbReference type="ARBA" id="ARBA00023242"/>
    </source>
</evidence>
<dbReference type="InterPro" id="IPR007889">
    <property type="entry name" value="HTH_Psq"/>
</dbReference>
<feature type="domain" description="HTH CENPB-type" evidence="4">
    <location>
        <begin position="55"/>
        <end position="126"/>
    </location>
</feature>
<feature type="non-terminal residue" evidence="6">
    <location>
        <position position="1"/>
    </location>
</feature>
<dbReference type="PANTHER" id="PTHR19303">
    <property type="entry name" value="TRANSPOSON"/>
    <property type="match status" value="1"/>
</dbReference>
<dbReference type="SUPFAM" id="SSF46689">
    <property type="entry name" value="Homeodomain-like"/>
    <property type="match status" value="2"/>
</dbReference>
<dbReference type="Pfam" id="PF03184">
    <property type="entry name" value="DDE_1"/>
    <property type="match status" value="1"/>
</dbReference>
<gene>
    <name evidence="6" type="primary">LOC125779538</name>
</gene>
<comment type="subcellular location">
    <subcellularLocation>
        <location evidence="1">Nucleus</location>
    </subcellularLocation>
</comment>
<dbReference type="RefSeq" id="XP_049316861.1">
    <property type="nucleotide sequence ID" value="XM_049460904.1"/>
</dbReference>
<evidence type="ECO:0000259" key="4">
    <source>
        <dbReference type="PROSITE" id="PS51253"/>
    </source>
</evidence>
<dbReference type="GeneID" id="125779538"/>
<dbReference type="PROSITE" id="PS51253">
    <property type="entry name" value="HTH_CENPB"/>
    <property type="match status" value="1"/>
</dbReference>
<keyword evidence="5" id="KW-1185">Reference proteome</keyword>
<evidence type="ECO:0000256" key="2">
    <source>
        <dbReference type="ARBA" id="ARBA00023125"/>
    </source>
</evidence>
<accession>A0ABM3K5V4</accession>
<dbReference type="Pfam" id="PF03221">
    <property type="entry name" value="HTH_Tnp_Tc5"/>
    <property type="match status" value="1"/>
</dbReference>
<dbReference type="Gene3D" id="1.10.10.60">
    <property type="entry name" value="Homeodomain-like"/>
    <property type="match status" value="2"/>
</dbReference>
<dbReference type="InterPro" id="IPR009057">
    <property type="entry name" value="Homeodomain-like_sf"/>
</dbReference>
<evidence type="ECO:0000313" key="6">
    <source>
        <dbReference type="RefSeq" id="XP_049316861.1"/>
    </source>
</evidence>
<proteinExistence type="predicted"/>